<evidence type="ECO:0000313" key="3">
    <source>
        <dbReference type="Proteomes" id="UP000740926"/>
    </source>
</evidence>
<evidence type="ECO:0000256" key="1">
    <source>
        <dbReference type="SAM" id="MobiDB-lite"/>
    </source>
</evidence>
<evidence type="ECO:0000313" key="2">
    <source>
        <dbReference type="EMBL" id="KAG1573106.1"/>
    </source>
</evidence>
<keyword evidence="3" id="KW-1185">Reference proteome</keyword>
<dbReference type="AlphaFoldDB" id="A0A9P6Z8Q1"/>
<name>A0A9P6Z8Q1_9FUNG</name>
<accession>A0A9P6Z8Q1</accession>
<organism evidence="2 3">
    <name type="scientific">Rhizopus delemar</name>
    <dbReference type="NCBI Taxonomy" id="936053"/>
    <lineage>
        <taxon>Eukaryota</taxon>
        <taxon>Fungi</taxon>
        <taxon>Fungi incertae sedis</taxon>
        <taxon>Mucoromycota</taxon>
        <taxon>Mucoromycotina</taxon>
        <taxon>Mucoromycetes</taxon>
        <taxon>Mucorales</taxon>
        <taxon>Mucorineae</taxon>
        <taxon>Rhizopodaceae</taxon>
        <taxon>Rhizopus</taxon>
    </lineage>
</organism>
<gene>
    <name evidence="2" type="ORF">G6F50_003141</name>
</gene>
<comment type="caution">
    <text evidence="2">The sequence shown here is derived from an EMBL/GenBank/DDBJ whole genome shotgun (WGS) entry which is preliminary data.</text>
</comment>
<sequence length="67" mass="7339">MPQDNRQLQRLRAKLAATCNEMCKLQQENASLRQQLALLPSPSATVSPTNEYASLPITSHSSSPTTN</sequence>
<feature type="region of interest" description="Disordered" evidence="1">
    <location>
        <begin position="42"/>
        <end position="67"/>
    </location>
</feature>
<dbReference type="Proteomes" id="UP000740926">
    <property type="component" value="Unassembled WGS sequence"/>
</dbReference>
<protein>
    <submittedName>
        <fullName evidence="2">Uncharacterized protein</fullName>
    </submittedName>
</protein>
<dbReference type="EMBL" id="JAANIU010000327">
    <property type="protein sequence ID" value="KAG1573106.1"/>
    <property type="molecule type" value="Genomic_DNA"/>
</dbReference>
<proteinExistence type="predicted"/>
<reference evidence="2 3" key="1">
    <citation type="journal article" date="2020" name="Microb. Genom.">
        <title>Genetic diversity of clinical and environmental Mucorales isolates obtained from an investigation of mucormycosis cases among solid organ transplant recipients.</title>
        <authorList>
            <person name="Nguyen M.H."/>
            <person name="Kaul D."/>
            <person name="Muto C."/>
            <person name="Cheng S.J."/>
            <person name="Richter R.A."/>
            <person name="Bruno V.M."/>
            <person name="Liu G."/>
            <person name="Beyhan S."/>
            <person name="Sundermann A.J."/>
            <person name="Mounaud S."/>
            <person name="Pasculle A.W."/>
            <person name="Nierman W.C."/>
            <person name="Driscoll E."/>
            <person name="Cumbie R."/>
            <person name="Clancy C.J."/>
            <person name="Dupont C.L."/>
        </authorList>
    </citation>
    <scope>NUCLEOTIDE SEQUENCE [LARGE SCALE GENOMIC DNA]</scope>
    <source>
        <strain evidence="2 3">GL24</strain>
    </source>
</reference>